<keyword evidence="2" id="KW-0472">Membrane</keyword>
<dbReference type="PANTHER" id="PTHR43531:SF11">
    <property type="entry name" value="METHYL-ACCEPTING CHEMOTAXIS PROTEIN 3"/>
    <property type="match status" value="1"/>
</dbReference>
<dbReference type="GO" id="GO:0007165">
    <property type="term" value="P:signal transduction"/>
    <property type="evidence" value="ECO:0007669"/>
    <property type="project" value="InterPro"/>
</dbReference>
<proteinExistence type="predicted"/>
<dbReference type="Gene3D" id="1.10.287.950">
    <property type="entry name" value="Methyl-accepting chemotaxis protein"/>
    <property type="match status" value="1"/>
</dbReference>
<organism evidence="4">
    <name type="scientific">mine drainage metagenome</name>
    <dbReference type="NCBI Taxonomy" id="410659"/>
    <lineage>
        <taxon>unclassified sequences</taxon>
        <taxon>metagenomes</taxon>
        <taxon>ecological metagenomes</taxon>
    </lineage>
</organism>
<dbReference type="InterPro" id="IPR051310">
    <property type="entry name" value="MCP_chemotaxis"/>
</dbReference>
<evidence type="ECO:0000256" key="2">
    <source>
        <dbReference type="SAM" id="Phobius"/>
    </source>
</evidence>
<evidence type="ECO:0000259" key="3">
    <source>
        <dbReference type="PROSITE" id="PS50111"/>
    </source>
</evidence>
<feature type="transmembrane region" description="Helical" evidence="2">
    <location>
        <begin position="15"/>
        <end position="35"/>
    </location>
</feature>
<accession>A0A1J5R0N4</accession>
<dbReference type="AlphaFoldDB" id="A0A1J5R0N4"/>
<dbReference type="SUPFAM" id="SSF58104">
    <property type="entry name" value="Methyl-accepting chemotaxis protein (MCP) signaling domain"/>
    <property type="match status" value="1"/>
</dbReference>
<dbReference type="Pfam" id="PF00015">
    <property type="entry name" value="MCPsignal"/>
    <property type="match status" value="1"/>
</dbReference>
<dbReference type="GO" id="GO:0006935">
    <property type="term" value="P:chemotaxis"/>
    <property type="evidence" value="ECO:0007669"/>
    <property type="project" value="UniProtKB-KW"/>
</dbReference>
<dbReference type="EMBL" id="MLJW01000327">
    <property type="protein sequence ID" value="OIQ89513.1"/>
    <property type="molecule type" value="Genomic_DNA"/>
</dbReference>
<dbReference type="PROSITE" id="PS50111">
    <property type="entry name" value="CHEMOTAXIS_TRANSDUC_2"/>
    <property type="match status" value="1"/>
</dbReference>
<name>A0A1J5R0N4_9ZZZZ</name>
<keyword evidence="2" id="KW-0812">Transmembrane</keyword>
<keyword evidence="2" id="KW-1133">Transmembrane helix</keyword>
<evidence type="ECO:0000313" key="4">
    <source>
        <dbReference type="EMBL" id="OIQ89513.1"/>
    </source>
</evidence>
<dbReference type="InterPro" id="IPR004089">
    <property type="entry name" value="MCPsignal_dom"/>
</dbReference>
<dbReference type="PANTHER" id="PTHR43531">
    <property type="entry name" value="PROTEIN ICFG"/>
    <property type="match status" value="1"/>
</dbReference>
<keyword evidence="1" id="KW-0145">Chemotaxis</keyword>
<dbReference type="SMART" id="SM00283">
    <property type="entry name" value="MA"/>
    <property type="match status" value="1"/>
</dbReference>
<evidence type="ECO:0000256" key="1">
    <source>
        <dbReference type="ARBA" id="ARBA00022500"/>
    </source>
</evidence>
<sequence>MLPKYLDLSRFTLRAQFTALVGGGLASLLGIVGYAMQYTAPREQHTLALVGAVAVVLFVPFATVMYLGIRDALGAEPAQLLAVVGTVARGDLGAAVAVRAGDRGSVMAALRTMVDNLATTVVAIQRGASSLAGAADQIAVASQTLAQGAAQQAASAQQTSTALEQVGASAASNTDNASHTGAIAQDAARQARDGGDAVARTVADMHAIAERVSLIDDIAYQTNMLALNAAIEAARAGEHGKGFAVVAGEIRRLAERAQLASRDIAELSGTSLRQAEAAGAGLAAMVDAIGRTATLVAEIDAASAEQTRAIGQLGGAIEQISGATQHNASASEQLAATAEVVRAQAQDLHRNVAQFRLAAR</sequence>
<feature type="transmembrane region" description="Helical" evidence="2">
    <location>
        <begin position="47"/>
        <end position="69"/>
    </location>
</feature>
<dbReference type="GO" id="GO:0005886">
    <property type="term" value="C:plasma membrane"/>
    <property type="evidence" value="ECO:0007669"/>
    <property type="project" value="TreeGrafter"/>
</dbReference>
<protein>
    <submittedName>
        <fullName evidence="4">Methyl-accepting chemotaxis protein I</fullName>
    </submittedName>
</protein>
<comment type="caution">
    <text evidence="4">The sequence shown here is derived from an EMBL/GenBank/DDBJ whole genome shotgun (WGS) entry which is preliminary data.</text>
</comment>
<gene>
    <name evidence="4" type="primary">tsr_9</name>
    <name evidence="4" type="ORF">GALL_285900</name>
</gene>
<dbReference type="GO" id="GO:0004888">
    <property type="term" value="F:transmembrane signaling receptor activity"/>
    <property type="evidence" value="ECO:0007669"/>
    <property type="project" value="TreeGrafter"/>
</dbReference>
<feature type="domain" description="Methyl-accepting transducer" evidence="3">
    <location>
        <begin position="127"/>
        <end position="342"/>
    </location>
</feature>
<reference evidence="4" key="1">
    <citation type="submission" date="2016-10" db="EMBL/GenBank/DDBJ databases">
        <title>Sequence of Gallionella enrichment culture.</title>
        <authorList>
            <person name="Poehlein A."/>
            <person name="Muehling M."/>
            <person name="Daniel R."/>
        </authorList>
    </citation>
    <scope>NUCLEOTIDE SEQUENCE</scope>
</reference>